<evidence type="ECO:0000313" key="1">
    <source>
        <dbReference type="EMBL" id="PQA60134.1"/>
    </source>
</evidence>
<keyword evidence="2" id="KW-1185">Reference proteome</keyword>
<protein>
    <submittedName>
        <fullName evidence="1">Uncharacterized protein</fullName>
    </submittedName>
</protein>
<name>A0A2S7IQZ9_9BACT</name>
<dbReference type="AlphaFoldDB" id="A0A2S7IQZ9"/>
<accession>A0A2S7IQZ9</accession>
<dbReference type="Proteomes" id="UP000239590">
    <property type="component" value="Unassembled WGS sequence"/>
</dbReference>
<reference evidence="2" key="1">
    <citation type="submission" date="2018-02" db="EMBL/GenBank/DDBJ databases">
        <title>Genome sequencing of Solimonas sp. HR-BB.</title>
        <authorList>
            <person name="Lee Y."/>
            <person name="Jeon C.O."/>
        </authorList>
    </citation>
    <scope>NUCLEOTIDE SEQUENCE [LARGE SCALE GENOMIC DNA]</scope>
    <source>
        <strain evidence="2">HR-U</strain>
    </source>
</reference>
<comment type="caution">
    <text evidence="1">The sequence shown here is derived from an EMBL/GenBank/DDBJ whole genome shotgun (WGS) entry which is preliminary data.</text>
</comment>
<evidence type="ECO:0000313" key="2">
    <source>
        <dbReference type="Proteomes" id="UP000239590"/>
    </source>
</evidence>
<dbReference type="EMBL" id="PTRA01000001">
    <property type="protein sequence ID" value="PQA60134.1"/>
    <property type="molecule type" value="Genomic_DNA"/>
</dbReference>
<sequence length="131" mass="14227">MADAKTHEFVTRTLNTLTGRAMARGDNELLVLIGLVGVLNQGMMEQKNDQKYVAQEAVTAVGKTIPVTGLKDGDLVYHGLGTERIMVSAKNEKGFSDYNILGAAEDMDHLVISIPQDETFTGNLIIDIYNG</sequence>
<proteinExistence type="predicted"/>
<organism evidence="1 2">
    <name type="scientific">Siphonobacter curvatus</name>
    <dbReference type="NCBI Taxonomy" id="2094562"/>
    <lineage>
        <taxon>Bacteria</taxon>
        <taxon>Pseudomonadati</taxon>
        <taxon>Bacteroidota</taxon>
        <taxon>Cytophagia</taxon>
        <taxon>Cytophagales</taxon>
        <taxon>Cytophagaceae</taxon>
        <taxon>Siphonobacter</taxon>
    </lineage>
</organism>
<gene>
    <name evidence="1" type="ORF">C5O19_11105</name>
</gene>
<dbReference type="RefSeq" id="WP_104712086.1">
    <property type="nucleotide sequence ID" value="NZ_PTRA01000001.1"/>
</dbReference>